<organism evidence="2 3">
    <name type="scientific">Pristionchus fissidentatus</name>
    <dbReference type="NCBI Taxonomy" id="1538716"/>
    <lineage>
        <taxon>Eukaryota</taxon>
        <taxon>Metazoa</taxon>
        <taxon>Ecdysozoa</taxon>
        <taxon>Nematoda</taxon>
        <taxon>Chromadorea</taxon>
        <taxon>Rhabditida</taxon>
        <taxon>Rhabditina</taxon>
        <taxon>Diplogasteromorpha</taxon>
        <taxon>Diplogasteroidea</taxon>
        <taxon>Neodiplogasteridae</taxon>
        <taxon>Pristionchus</taxon>
    </lineage>
</organism>
<evidence type="ECO:0000313" key="2">
    <source>
        <dbReference type="EMBL" id="GMT29410.1"/>
    </source>
</evidence>
<dbReference type="EMBL" id="BTSY01000005">
    <property type="protein sequence ID" value="GMT29410.1"/>
    <property type="molecule type" value="Genomic_DNA"/>
</dbReference>
<proteinExistence type="predicted"/>
<dbReference type="AlphaFoldDB" id="A0AAV5WFL9"/>
<comment type="caution">
    <text evidence="2">The sequence shown here is derived from an EMBL/GenBank/DDBJ whole genome shotgun (WGS) entry which is preliminary data.</text>
</comment>
<feature type="signal peptide" evidence="1">
    <location>
        <begin position="1"/>
        <end position="22"/>
    </location>
</feature>
<feature type="chain" id="PRO_5043854123" evidence="1">
    <location>
        <begin position="23"/>
        <end position="109"/>
    </location>
</feature>
<feature type="non-terminal residue" evidence="2">
    <location>
        <position position="1"/>
    </location>
</feature>
<keyword evidence="3" id="KW-1185">Reference proteome</keyword>
<gene>
    <name evidence="2" type="ORF">PFISCL1PPCAC_20707</name>
</gene>
<reference evidence="2" key="1">
    <citation type="submission" date="2023-10" db="EMBL/GenBank/DDBJ databases">
        <title>Genome assembly of Pristionchus species.</title>
        <authorList>
            <person name="Yoshida K."/>
            <person name="Sommer R.J."/>
        </authorList>
    </citation>
    <scope>NUCLEOTIDE SEQUENCE</scope>
    <source>
        <strain evidence="2">RS5133</strain>
    </source>
</reference>
<accession>A0AAV5WFL9</accession>
<evidence type="ECO:0000313" key="3">
    <source>
        <dbReference type="Proteomes" id="UP001432322"/>
    </source>
</evidence>
<protein>
    <submittedName>
        <fullName evidence="2">Uncharacterized protein</fullName>
    </submittedName>
</protein>
<name>A0AAV5WFL9_9BILA</name>
<dbReference type="Proteomes" id="UP001432322">
    <property type="component" value="Unassembled WGS sequence"/>
</dbReference>
<evidence type="ECO:0000256" key="1">
    <source>
        <dbReference type="SAM" id="SignalP"/>
    </source>
</evidence>
<keyword evidence="1" id="KW-0732">Signal</keyword>
<sequence>STSKTSLLLPLLLALAFVAVRHYNSLTVPDQIVMVAEEQLQKVAVKPHLQDDSSVLLGAPLRSEKNSADVAATVANKVNQTRCSCTCTYYPASNSTIVDCGYIITLYKH</sequence>